<dbReference type="UniPathway" id="UPA00606"/>
<dbReference type="NCBIfam" id="NF006054">
    <property type="entry name" value="PRK08202.1"/>
    <property type="match status" value="1"/>
</dbReference>
<comment type="pathway">
    <text evidence="1 5">Purine metabolism; purine nucleoside salvage.</text>
</comment>
<evidence type="ECO:0000256" key="5">
    <source>
        <dbReference type="PIRNR" id="PIRNR000477"/>
    </source>
</evidence>
<dbReference type="InterPro" id="IPR000845">
    <property type="entry name" value="Nucleoside_phosphorylase_d"/>
</dbReference>
<dbReference type="PIRSF" id="PIRSF000477">
    <property type="entry name" value="PurNPase"/>
    <property type="match status" value="1"/>
</dbReference>
<dbReference type="PANTHER" id="PTHR11904">
    <property type="entry name" value="METHYLTHIOADENOSINE/PURINE NUCLEOSIDE PHOSPHORYLASE"/>
    <property type="match status" value="1"/>
</dbReference>
<keyword evidence="9" id="KW-1185">Reference proteome</keyword>
<organism evidence="8 9">
    <name type="scientific">Rhodopirellula maiorica SM1</name>
    <dbReference type="NCBI Taxonomy" id="1265738"/>
    <lineage>
        <taxon>Bacteria</taxon>
        <taxon>Pseudomonadati</taxon>
        <taxon>Planctomycetota</taxon>
        <taxon>Planctomycetia</taxon>
        <taxon>Pirellulales</taxon>
        <taxon>Pirellulaceae</taxon>
        <taxon>Novipirellula</taxon>
    </lineage>
</organism>
<dbReference type="SUPFAM" id="SSF53167">
    <property type="entry name" value="Purine and uridine phosphorylases"/>
    <property type="match status" value="1"/>
</dbReference>
<feature type="binding site" evidence="6">
    <location>
        <position position="133"/>
    </location>
    <ligand>
        <name>phosphate</name>
        <dbReference type="ChEBI" id="CHEBI:43474"/>
    </ligand>
</feature>
<feature type="binding site" evidence="6">
    <location>
        <position position="240"/>
    </location>
    <ligand>
        <name>phosphate</name>
        <dbReference type="ChEBI" id="CHEBI:43474"/>
    </ligand>
</feature>
<dbReference type="EMBL" id="ANOG01000331">
    <property type="protein sequence ID" value="EMI20723.1"/>
    <property type="molecule type" value="Genomic_DNA"/>
</dbReference>
<evidence type="ECO:0000256" key="6">
    <source>
        <dbReference type="PIRSR" id="PIRSR000477-2"/>
    </source>
</evidence>
<feature type="binding site" evidence="6">
    <location>
        <begin position="101"/>
        <end position="103"/>
    </location>
    <ligand>
        <name>phosphate</name>
        <dbReference type="ChEBI" id="CHEBI:43474"/>
    </ligand>
</feature>
<dbReference type="PATRIC" id="fig|1265738.3.peg.2369"/>
<evidence type="ECO:0000256" key="2">
    <source>
        <dbReference type="ARBA" id="ARBA00006751"/>
    </source>
</evidence>
<proteinExistence type="inferred from homology"/>
<accession>M5RN19</accession>
<dbReference type="EC" id="2.4.2.1" evidence="5"/>
<keyword evidence="3 5" id="KW-0328">Glycosyltransferase</keyword>
<dbReference type="Gene3D" id="3.40.50.1580">
    <property type="entry name" value="Nucleoside phosphorylase domain"/>
    <property type="match status" value="1"/>
</dbReference>
<evidence type="ECO:0000313" key="8">
    <source>
        <dbReference type="EMBL" id="EMI20723.1"/>
    </source>
</evidence>
<dbReference type="InterPro" id="IPR011268">
    <property type="entry name" value="Purine_phosphorylase"/>
</dbReference>
<keyword evidence="4 5" id="KW-0808">Transferase</keyword>
<evidence type="ECO:0000259" key="7">
    <source>
        <dbReference type="Pfam" id="PF01048"/>
    </source>
</evidence>
<dbReference type="AlphaFoldDB" id="M5RN19"/>
<comment type="caution">
    <text evidence="8">The sequence shown here is derived from an EMBL/GenBank/DDBJ whole genome shotgun (WGS) entry which is preliminary data.</text>
</comment>
<feature type="binding site" evidence="6">
    <location>
        <position position="263"/>
    </location>
    <ligand>
        <name>a purine D-ribonucleoside</name>
        <dbReference type="ChEBI" id="CHEBI:142355"/>
    </ligand>
</feature>
<reference evidence="8 9" key="1">
    <citation type="journal article" date="2013" name="Mar. Genomics">
        <title>Expression of sulfatases in Rhodopirellula baltica and the diversity of sulfatases in the genus Rhodopirellula.</title>
        <authorList>
            <person name="Wegner C.E."/>
            <person name="Richter-Heitmann T."/>
            <person name="Klindworth A."/>
            <person name="Klockow C."/>
            <person name="Richter M."/>
            <person name="Achstetter T."/>
            <person name="Glockner F.O."/>
            <person name="Harder J."/>
        </authorList>
    </citation>
    <scope>NUCLEOTIDE SEQUENCE [LARGE SCALE GENOMIC DNA]</scope>
    <source>
        <strain evidence="8 9">SM1</strain>
    </source>
</reference>
<evidence type="ECO:0000256" key="3">
    <source>
        <dbReference type="ARBA" id="ARBA00022676"/>
    </source>
</evidence>
<feature type="binding site" evidence="6">
    <location>
        <position position="81"/>
    </location>
    <ligand>
        <name>phosphate</name>
        <dbReference type="ChEBI" id="CHEBI:43474"/>
    </ligand>
</feature>
<evidence type="ECO:0000313" key="9">
    <source>
        <dbReference type="Proteomes" id="UP000011991"/>
    </source>
</evidence>
<dbReference type="InterPro" id="IPR035994">
    <property type="entry name" value="Nucleoside_phosphorylase_sf"/>
</dbReference>
<gene>
    <name evidence="8" type="ORF">RMSM_02362</name>
</gene>
<feature type="binding site" evidence="6">
    <location>
        <position position="221"/>
    </location>
    <ligand>
        <name>a purine D-ribonucleoside</name>
        <dbReference type="ChEBI" id="CHEBI:142355"/>
    </ligand>
</feature>
<comment type="similarity">
    <text evidence="2 5">Belongs to the PNP/MTAP phosphorylase family.</text>
</comment>
<dbReference type="CDD" id="cd09009">
    <property type="entry name" value="PNP-EcPNPII_like"/>
    <property type="match status" value="1"/>
</dbReference>
<dbReference type="Pfam" id="PF01048">
    <property type="entry name" value="PNP_UDP_1"/>
    <property type="match status" value="1"/>
</dbReference>
<feature type="domain" description="Nucleoside phosphorylase" evidence="7">
    <location>
        <begin position="43"/>
        <end position="298"/>
    </location>
</feature>
<protein>
    <recommendedName>
        <fullName evidence="5">Purine nucleoside phosphorylase</fullName>
        <ecNumber evidence="5">2.4.2.1</ecNumber>
    </recommendedName>
    <alternativeName>
        <fullName evidence="5">Inosine-guanosine phosphorylase</fullName>
    </alternativeName>
</protein>
<dbReference type="NCBIfam" id="TIGR01697">
    <property type="entry name" value="PNPH-PUNA-XAPA"/>
    <property type="match status" value="1"/>
</dbReference>
<dbReference type="GO" id="GO:0005737">
    <property type="term" value="C:cytoplasm"/>
    <property type="evidence" value="ECO:0007669"/>
    <property type="project" value="TreeGrafter"/>
</dbReference>
<comment type="function">
    <text evidence="5">The purine nucleoside phosphorylases catalyze the phosphorolytic breakdown of the N-glycosidic bond in the beta-(deoxy)ribonucleoside molecules, with the formation of the corresponding free purine bases and pentose-1-phosphate.</text>
</comment>
<dbReference type="PANTHER" id="PTHR11904:SF9">
    <property type="entry name" value="PURINE NUCLEOSIDE PHOSPHORYLASE-RELATED"/>
    <property type="match status" value="1"/>
</dbReference>
<feature type="binding site" evidence="6">
    <location>
        <position position="50"/>
    </location>
    <ligand>
        <name>phosphate</name>
        <dbReference type="ChEBI" id="CHEBI:43474"/>
    </ligand>
</feature>
<dbReference type="GO" id="GO:0004731">
    <property type="term" value="F:purine-nucleoside phosphorylase activity"/>
    <property type="evidence" value="ECO:0007669"/>
    <property type="project" value="UniProtKB-EC"/>
</dbReference>
<evidence type="ECO:0000256" key="4">
    <source>
        <dbReference type="ARBA" id="ARBA00022679"/>
    </source>
</evidence>
<sequence length="305" mass="33038">MIFWGNRMQQNLSMDVHSTANRYLDHIDQAAEFLRRQSDRVPTVAIILGSGLGGLAEKIQHPVVIPFPDIPGFAASTASGHRGQLILGELEQTRVVAMAGRFHRYEGWSRAEVSFPVFVMARLGATQLVVSNAAGGVNPKLNVGDIVVIRDHIDFMRGEFQPPNLTPQGSGLPEGTFGFSPLRHRDVYDPELSSIAMQASREHNFAAYEGTYLATLGPNYETRAEYRMMRRIGADVAGMSTVPEVLAAANLGMRTLGLSMVSNVANPDSAVVASHDEVLAAGLAAEGKMEAIVRAVLRKTSSHSK</sequence>
<dbReference type="Proteomes" id="UP000011991">
    <property type="component" value="Unassembled WGS sequence"/>
</dbReference>
<evidence type="ECO:0000256" key="1">
    <source>
        <dbReference type="ARBA" id="ARBA00005058"/>
    </source>
</evidence>
<name>M5RN19_9BACT</name>
<dbReference type="GO" id="GO:0009116">
    <property type="term" value="P:nucleoside metabolic process"/>
    <property type="evidence" value="ECO:0007669"/>
    <property type="project" value="InterPro"/>
</dbReference>